<evidence type="ECO:0000313" key="1">
    <source>
        <dbReference type="EMBL" id="MBA0697839.1"/>
    </source>
</evidence>
<evidence type="ECO:0000313" key="2">
    <source>
        <dbReference type="Proteomes" id="UP000593577"/>
    </source>
</evidence>
<comment type="caution">
    <text evidence="1">The sequence shown here is derived from an EMBL/GenBank/DDBJ whole genome shotgun (WGS) entry which is preliminary data.</text>
</comment>
<reference evidence="1 2" key="1">
    <citation type="journal article" date="2019" name="Genome Biol. Evol.">
        <title>Insights into the evolution of the New World diploid cottons (Gossypium, subgenus Houzingenia) based on genome sequencing.</title>
        <authorList>
            <person name="Grover C.E."/>
            <person name="Arick M.A. 2nd"/>
            <person name="Thrash A."/>
            <person name="Conover J.L."/>
            <person name="Sanders W.S."/>
            <person name="Peterson D.G."/>
            <person name="Frelichowski J.E."/>
            <person name="Scheffler J.A."/>
            <person name="Scheffler B.E."/>
            <person name="Wendel J.F."/>
        </authorList>
    </citation>
    <scope>NUCLEOTIDE SEQUENCE [LARGE SCALE GENOMIC DNA]</scope>
    <source>
        <strain evidence="1">185</strain>
        <tissue evidence="1">Leaf</tissue>
    </source>
</reference>
<sequence length="44" mass="5570">MTAERSWSQNRYWRRRLLLYLLQRLVYVLKRDFKSPKRVLVSWG</sequence>
<dbReference type="EMBL" id="JABFAA010000012">
    <property type="protein sequence ID" value="MBA0697839.1"/>
    <property type="molecule type" value="Genomic_DNA"/>
</dbReference>
<proteinExistence type="predicted"/>
<keyword evidence="2" id="KW-1185">Reference proteome</keyword>
<protein>
    <submittedName>
        <fullName evidence="1">Uncharacterized protein</fullName>
    </submittedName>
</protein>
<gene>
    <name evidence="1" type="ORF">Goari_021363</name>
</gene>
<dbReference type="AlphaFoldDB" id="A0A7J8YFQ1"/>
<accession>A0A7J8YFQ1</accession>
<dbReference type="Proteomes" id="UP000593577">
    <property type="component" value="Unassembled WGS sequence"/>
</dbReference>
<organism evidence="1 2">
    <name type="scientific">Gossypium aridum</name>
    <name type="common">American cotton</name>
    <name type="synonym">Erioxylum aridum</name>
    <dbReference type="NCBI Taxonomy" id="34290"/>
    <lineage>
        <taxon>Eukaryota</taxon>
        <taxon>Viridiplantae</taxon>
        <taxon>Streptophyta</taxon>
        <taxon>Embryophyta</taxon>
        <taxon>Tracheophyta</taxon>
        <taxon>Spermatophyta</taxon>
        <taxon>Magnoliopsida</taxon>
        <taxon>eudicotyledons</taxon>
        <taxon>Gunneridae</taxon>
        <taxon>Pentapetalae</taxon>
        <taxon>rosids</taxon>
        <taxon>malvids</taxon>
        <taxon>Malvales</taxon>
        <taxon>Malvaceae</taxon>
        <taxon>Malvoideae</taxon>
        <taxon>Gossypium</taxon>
    </lineage>
</organism>
<name>A0A7J8YFQ1_GOSAI</name>